<sequence length="271" mass="30795">MDLGGKRFGTGHFFNKLGPKELGGAIDLVNQFKLLHHHEFFCKRALPSSLSETHYLRNVVGDTEIRKGEGMELDRLFQTSSYVRQRDYSLCPFDLEVLGEAFHMRDLTPIDLPSVEKGIPTAVKPNSLSKHKEGQLRKHRVKYHGRNKHRHKYGISAENKKRSAHQDSVSEQLKNHLEKPPVYIAYISTVDCQTCADLLLVYSIAHFETALTALIVIVMASMSIQKRKHDGRGDLSVIHQNNGQVTEKLLELLVLFLSLLLDYLVEVTILN</sequence>
<protein>
    <recommendedName>
        <fullName evidence="7">Mediator of RNA polymerase II transcription subunit 19b</fullName>
    </recommendedName>
</protein>
<evidence type="ECO:0000256" key="4">
    <source>
        <dbReference type="ARBA" id="ARBA00023242"/>
    </source>
</evidence>
<gene>
    <name evidence="5" type="ORF">WN944_012035</name>
</gene>
<dbReference type="PANTHER" id="PTHR22536">
    <property type="entry name" value="LUNG CANCER METASTASIS-RELATED LCMR1 PROTEIN"/>
    <property type="match status" value="1"/>
</dbReference>
<name>A0AAP0MUH4_9ROSI</name>
<dbReference type="GO" id="GO:0045944">
    <property type="term" value="P:positive regulation of transcription by RNA polymerase II"/>
    <property type="evidence" value="ECO:0007669"/>
    <property type="project" value="TreeGrafter"/>
</dbReference>
<dbReference type="InterPro" id="IPR019403">
    <property type="entry name" value="Mediator_Med19_met"/>
</dbReference>
<dbReference type="Proteomes" id="UP001428341">
    <property type="component" value="Unassembled WGS sequence"/>
</dbReference>
<dbReference type="AlphaFoldDB" id="A0AAP0MUH4"/>
<evidence type="ECO:0000313" key="6">
    <source>
        <dbReference type="Proteomes" id="UP001428341"/>
    </source>
</evidence>
<keyword evidence="2" id="KW-0805">Transcription regulation</keyword>
<evidence type="ECO:0000256" key="3">
    <source>
        <dbReference type="ARBA" id="ARBA00023163"/>
    </source>
</evidence>
<keyword evidence="4" id="KW-0539">Nucleus</keyword>
<evidence type="ECO:0000256" key="2">
    <source>
        <dbReference type="ARBA" id="ARBA00023015"/>
    </source>
</evidence>
<comment type="caution">
    <text evidence="5">The sequence shown here is derived from an EMBL/GenBank/DDBJ whole genome shotgun (WGS) entry which is preliminary data.</text>
</comment>
<proteinExistence type="predicted"/>
<dbReference type="EMBL" id="JBCGBO010000002">
    <property type="protein sequence ID" value="KAK9223590.1"/>
    <property type="molecule type" value="Genomic_DNA"/>
</dbReference>
<keyword evidence="6" id="KW-1185">Reference proteome</keyword>
<accession>A0AAP0MUH4</accession>
<evidence type="ECO:0000313" key="5">
    <source>
        <dbReference type="EMBL" id="KAK9223590.1"/>
    </source>
</evidence>
<reference evidence="5 6" key="1">
    <citation type="submission" date="2024-05" db="EMBL/GenBank/DDBJ databases">
        <title>Haplotype-resolved chromosome-level genome assembly of Huyou (Citrus changshanensis).</title>
        <authorList>
            <person name="Miao C."/>
            <person name="Chen W."/>
            <person name="Wu Y."/>
            <person name="Wang L."/>
            <person name="Zhao S."/>
            <person name="Grierson D."/>
            <person name="Xu C."/>
            <person name="Chen K."/>
        </authorList>
    </citation>
    <scope>NUCLEOTIDE SEQUENCE [LARGE SCALE GENOMIC DNA]</scope>
    <source>
        <strain evidence="5">01-14</strain>
        <tissue evidence="5">Leaf</tissue>
    </source>
</reference>
<keyword evidence="3" id="KW-0804">Transcription</keyword>
<comment type="subcellular location">
    <subcellularLocation>
        <location evidence="1">Nucleus</location>
    </subcellularLocation>
</comment>
<dbReference type="GO" id="GO:0016592">
    <property type="term" value="C:mediator complex"/>
    <property type="evidence" value="ECO:0007669"/>
    <property type="project" value="InterPro"/>
</dbReference>
<dbReference type="GO" id="GO:0003712">
    <property type="term" value="F:transcription coregulator activity"/>
    <property type="evidence" value="ECO:0007669"/>
    <property type="project" value="InterPro"/>
</dbReference>
<evidence type="ECO:0008006" key="7">
    <source>
        <dbReference type="Google" id="ProtNLM"/>
    </source>
</evidence>
<dbReference type="PANTHER" id="PTHR22536:SF3">
    <property type="entry name" value="MEDIATOR OF RNA POLYMERASE II TRANSCRIPTION SUBUNIT 19B"/>
    <property type="match status" value="1"/>
</dbReference>
<evidence type="ECO:0000256" key="1">
    <source>
        <dbReference type="ARBA" id="ARBA00004123"/>
    </source>
</evidence>
<organism evidence="5 6">
    <name type="scientific">Citrus x changshan-huyou</name>
    <dbReference type="NCBI Taxonomy" id="2935761"/>
    <lineage>
        <taxon>Eukaryota</taxon>
        <taxon>Viridiplantae</taxon>
        <taxon>Streptophyta</taxon>
        <taxon>Embryophyta</taxon>
        <taxon>Tracheophyta</taxon>
        <taxon>Spermatophyta</taxon>
        <taxon>Magnoliopsida</taxon>
        <taxon>eudicotyledons</taxon>
        <taxon>Gunneridae</taxon>
        <taxon>Pentapetalae</taxon>
        <taxon>rosids</taxon>
        <taxon>malvids</taxon>
        <taxon>Sapindales</taxon>
        <taxon>Rutaceae</taxon>
        <taxon>Aurantioideae</taxon>
        <taxon>Citrus</taxon>
    </lineage>
</organism>